<feature type="transmembrane region" description="Helical" evidence="1">
    <location>
        <begin position="125"/>
        <end position="141"/>
    </location>
</feature>
<dbReference type="Proteomes" id="UP000719942">
    <property type="component" value="Unassembled WGS sequence"/>
</dbReference>
<dbReference type="InterPro" id="IPR058279">
    <property type="entry name" value="DUF7973"/>
</dbReference>
<keyword evidence="1" id="KW-0472">Membrane</keyword>
<gene>
    <name evidence="3" type="ORF">J5W02_01335</name>
</gene>
<feature type="transmembrane region" description="Helical" evidence="1">
    <location>
        <begin position="56"/>
        <end position="75"/>
    </location>
</feature>
<dbReference type="RefSeq" id="WP_219963855.1">
    <property type="nucleotide sequence ID" value="NZ_JAGFNZ010000001.1"/>
</dbReference>
<feature type="transmembrane region" description="Helical" evidence="1">
    <location>
        <begin position="96"/>
        <end position="119"/>
    </location>
</feature>
<comment type="caution">
    <text evidence="3">The sequence shown here is derived from an EMBL/GenBank/DDBJ whole genome shotgun (WGS) entry which is preliminary data.</text>
</comment>
<reference evidence="3 4" key="1">
    <citation type="submission" date="2021-03" db="EMBL/GenBank/DDBJ databases">
        <title>Caproiciproducens sp. nov. isolated from feces of cow.</title>
        <authorList>
            <person name="Choi J.-Y."/>
        </authorList>
    </citation>
    <scope>NUCLEOTIDE SEQUENCE [LARGE SCALE GENOMIC DNA]</scope>
    <source>
        <strain evidence="3 4">AGMB10547</strain>
    </source>
</reference>
<name>A0ABS7DK34_9FIRM</name>
<protein>
    <recommendedName>
        <fullName evidence="2">DUF7973 domain-containing protein</fullName>
    </recommendedName>
</protein>
<feature type="transmembrane region" description="Helical" evidence="1">
    <location>
        <begin position="226"/>
        <end position="246"/>
    </location>
</feature>
<proteinExistence type="predicted"/>
<accession>A0ABS7DK34</accession>
<evidence type="ECO:0000259" key="2">
    <source>
        <dbReference type="Pfam" id="PF25928"/>
    </source>
</evidence>
<evidence type="ECO:0000313" key="3">
    <source>
        <dbReference type="EMBL" id="MBW7571442.1"/>
    </source>
</evidence>
<feature type="transmembrane region" description="Helical" evidence="1">
    <location>
        <begin position="188"/>
        <end position="205"/>
    </location>
</feature>
<evidence type="ECO:0000313" key="4">
    <source>
        <dbReference type="Proteomes" id="UP000719942"/>
    </source>
</evidence>
<keyword evidence="1" id="KW-0812">Transmembrane</keyword>
<dbReference type="Pfam" id="PF25928">
    <property type="entry name" value="DUF7973"/>
    <property type="match status" value="2"/>
</dbReference>
<evidence type="ECO:0000256" key="1">
    <source>
        <dbReference type="SAM" id="Phobius"/>
    </source>
</evidence>
<feature type="transmembrane region" description="Helical" evidence="1">
    <location>
        <begin position="162"/>
        <end position="182"/>
    </location>
</feature>
<organism evidence="3 4">
    <name type="scientific">Caproiciproducens faecalis</name>
    <dbReference type="NCBI Taxonomy" id="2820301"/>
    <lineage>
        <taxon>Bacteria</taxon>
        <taxon>Bacillati</taxon>
        <taxon>Bacillota</taxon>
        <taxon>Clostridia</taxon>
        <taxon>Eubacteriales</taxon>
        <taxon>Acutalibacteraceae</taxon>
        <taxon>Caproiciproducens</taxon>
    </lineage>
</organism>
<keyword evidence="4" id="KW-1185">Reference proteome</keyword>
<feature type="domain" description="DUF7973" evidence="2">
    <location>
        <begin position="164"/>
        <end position="272"/>
    </location>
</feature>
<feature type="transmembrane region" description="Helical" evidence="1">
    <location>
        <begin position="7"/>
        <end position="36"/>
    </location>
</feature>
<feature type="domain" description="DUF7973" evidence="2">
    <location>
        <begin position="6"/>
        <end position="147"/>
    </location>
</feature>
<dbReference type="EMBL" id="JAGFNZ010000001">
    <property type="protein sequence ID" value="MBW7571442.1"/>
    <property type="molecule type" value="Genomic_DNA"/>
</dbReference>
<keyword evidence="1" id="KW-1133">Transmembrane helix</keyword>
<sequence>MVNAVSVIGAFAGGCIGALVGGNPAFVIAGIVGVTFLSMGNVPAAAVLQQTVEYTLFTPCICFAGGVAALAFAANKRKYDINGLNLNKALGFTKDPMTVLVGGIFGLFGFLCLNLAVYFKLPLDAGALTVMLSGFIVRLLFGNRTIVNPKLNENLLFHKEGISHWVFKLLVGLVVAAVAAYAVHLTGIATTGFYISALSLIFFLRDGDFPVTHHVTLIAGYATLRSGSVLTGVLFGVLACIVFELYQNIINSNVDSHIDAPASTIATLSLVIFTVFPA</sequence>